<dbReference type="Proteomes" id="UP000434639">
    <property type="component" value="Unassembled WGS sequence"/>
</dbReference>
<feature type="region of interest" description="Disordered" evidence="1">
    <location>
        <begin position="24"/>
        <end position="118"/>
    </location>
</feature>
<evidence type="ECO:0000256" key="1">
    <source>
        <dbReference type="SAM" id="MobiDB-lite"/>
    </source>
</evidence>
<gene>
    <name evidence="3" type="ORF">GKZ89_14230</name>
</gene>
<dbReference type="InterPro" id="IPR035437">
    <property type="entry name" value="SNase_OB-fold_sf"/>
</dbReference>
<evidence type="ECO:0000259" key="2">
    <source>
        <dbReference type="PROSITE" id="PS50830"/>
    </source>
</evidence>
<protein>
    <recommendedName>
        <fullName evidence="2">TNase-like domain-containing protein</fullName>
    </recommendedName>
</protein>
<dbReference type="InterPro" id="IPR016071">
    <property type="entry name" value="Staphylococal_nuclease_OB-fold"/>
</dbReference>
<comment type="caution">
    <text evidence="3">The sequence shown here is derived from an EMBL/GenBank/DDBJ whole genome shotgun (WGS) entry which is preliminary data.</text>
</comment>
<keyword evidence="4" id="KW-1185">Reference proteome</keyword>
<dbReference type="EMBL" id="WMIB01000015">
    <property type="protein sequence ID" value="MTH54558.1"/>
    <property type="molecule type" value="Genomic_DNA"/>
</dbReference>
<organism evidence="3 4">
    <name type="scientific">Metabacillus mangrovi</name>
    <dbReference type="NCBI Taxonomy" id="1491830"/>
    <lineage>
        <taxon>Bacteria</taxon>
        <taxon>Bacillati</taxon>
        <taxon>Bacillota</taxon>
        <taxon>Bacilli</taxon>
        <taxon>Bacillales</taxon>
        <taxon>Bacillaceae</taxon>
        <taxon>Metabacillus</taxon>
    </lineage>
</organism>
<dbReference type="PROSITE" id="PS50830">
    <property type="entry name" value="TNASE_3"/>
    <property type="match status" value="1"/>
</dbReference>
<sequence>MKIQYLSGFIFSIGLTVLLTGCSDKPASEASVHSGEKETEEKAGKETPAKNESKKENSKLEEDSTKKQQPDDAALKTEQSEAKNPESVENVPDEVELQNGENEQPIETEPESDWSEADVKKLPPGAEEVMVVRVISGDTVEVLGEKGKETVRLLLADTPSDPSQDSMFGYQAAAFTKMSIDGQMVFLERGEGYIEGQKPTLGYIWLKQSDPVNFNKLLLSSGYARMVPSERNPKYETEFRKAEAEAKLAKRGIWEMEGYVTEEGFDSSVVE</sequence>
<dbReference type="AlphaFoldDB" id="A0A7X2S6H9"/>
<dbReference type="SUPFAM" id="SSF50199">
    <property type="entry name" value="Staphylococcal nuclease"/>
    <property type="match status" value="1"/>
</dbReference>
<dbReference type="Gene3D" id="2.40.50.90">
    <property type="match status" value="1"/>
</dbReference>
<accession>A0A7X2S6H9</accession>
<name>A0A7X2S6H9_9BACI</name>
<reference evidence="3 4" key="1">
    <citation type="journal article" date="2017" name="Int. J. Syst. Evol. Microbiol.">
        <title>Bacillus mangrovi sp. nov., isolated from a sediment sample from a mangrove forest.</title>
        <authorList>
            <person name="Gupta V."/>
            <person name="Singh P.K."/>
            <person name="Korpole S."/>
            <person name="Tanuku N.R.S."/>
            <person name="Pinnaka A.K."/>
        </authorList>
    </citation>
    <scope>NUCLEOTIDE SEQUENCE [LARGE SCALE GENOMIC DNA]</scope>
    <source>
        <strain evidence="3 4">KCTC 33872</strain>
    </source>
</reference>
<feature type="compositionally biased region" description="Acidic residues" evidence="1">
    <location>
        <begin position="104"/>
        <end position="116"/>
    </location>
</feature>
<dbReference type="SMART" id="SM00318">
    <property type="entry name" value="SNc"/>
    <property type="match status" value="1"/>
</dbReference>
<dbReference type="PROSITE" id="PS51257">
    <property type="entry name" value="PROKAR_LIPOPROTEIN"/>
    <property type="match status" value="1"/>
</dbReference>
<dbReference type="RefSeq" id="WP_155113069.1">
    <property type="nucleotide sequence ID" value="NZ_WMIB01000015.1"/>
</dbReference>
<dbReference type="OrthoDB" id="4376109at2"/>
<feature type="compositionally biased region" description="Basic and acidic residues" evidence="1">
    <location>
        <begin position="34"/>
        <end position="86"/>
    </location>
</feature>
<dbReference type="Pfam" id="PF00565">
    <property type="entry name" value="SNase"/>
    <property type="match status" value="1"/>
</dbReference>
<feature type="domain" description="TNase-like" evidence="2">
    <location>
        <begin position="125"/>
        <end position="256"/>
    </location>
</feature>
<evidence type="ECO:0000313" key="4">
    <source>
        <dbReference type="Proteomes" id="UP000434639"/>
    </source>
</evidence>
<evidence type="ECO:0000313" key="3">
    <source>
        <dbReference type="EMBL" id="MTH54558.1"/>
    </source>
</evidence>
<proteinExistence type="predicted"/>